<dbReference type="SUPFAM" id="SSF48452">
    <property type="entry name" value="TPR-like"/>
    <property type="match status" value="1"/>
</dbReference>
<proteinExistence type="predicted"/>
<dbReference type="RefSeq" id="WP_055728813.1">
    <property type="nucleotide sequence ID" value="NZ_LMAR01000044.1"/>
</dbReference>
<keyword evidence="3" id="KW-1185">Reference proteome</keyword>
<comment type="caution">
    <text evidence="2">The sequence shown here is derived from an EMBL/GenBank/DDBJ whole genome shotgun (WGS) entry which is preliminary data.</text>
</comment>
<evidence type="ECO:0000313" key="3">
    <source>
        <dbReference type="Proteomes" id="UP000051562"/>
    </source>
</evidence>
<dbReference type="AlphaFoldDB" id="A0A0Q3I5I9"/>
<organism evidence="2 3">
    <name type="scientific">Bosea thiooxidans</name>
    <dbReference type="NCBI Taxonomy" id="53254"/>
    <lineage>
        <taxon>Bacteria</taxon>
        <taxon>Pseudomonadati</taxon>
        <taxon>Pseudomonadota</taxon>
        <taxon>Alphaproteobacteria</taxon>
        <taxon>Hyphomicrobiales</taxon>
        <taxon>Boseaceae</taxon>
        <taxon>Bosea</taxon>
    </lineage>
</organism>
<dbReference type="InterPro" id="IPR011990">
    <property type="entry name" value="TPR-like_helical_dom_sf"/>
</dbReference>
<keyword evidence="1" id="KW-1133">Transmembrane helix</keyword>
<sequence>MQGSGFQSEDPKDCGPAAVRAQLHTILSSPDFIVPARLRAFLTFVVEECLAGRGDRIKAYSIATHVFGRDDDFDVLNDPVVRIEAGRLRRALERYYLLSGRHDPIIIDIPKGSYAPRIERREDGPIAASAPELKGPPDLQPPPEMQKAQIWKRGLGAAVLAIGIVLISAVVIARMMDDGTQEVSDPEVTLAVAPLSNLSGPEGVSLAAGISDELLSQLARFKEIRVIARPTIAAGREPDKKTFEASYLLEGSIRVAGVRLRVAARLLESRTAKVAWSQVYERDLRESGAFEVESDIAAKVAAAVAQPYGVIFSPVSSAAAIRLPDNADAYLCVLRFYQYRKVLNREEHATTRECLEKTISSSPGYSTGWAMLAYLYLDEDRFGLNRRPNGASGVVRAREASERAVMLDPANVRALQALMTVLFFSRRPEEALKIGEQALALNPNDTELLAEFGSRIAQTGDWQRGARMMEDALARNPAQAGYYTGLVAQAYYMMGDDKRAVEWIRRADLQKFSIYHFVAALIFARAGLSEEARVSVSQFLKMRPRFFDDFRGELAMRNFNARDRAVLIEGARSAGFPVNPVSN</sequence>
<dbReference type="EMBL" id="LMAR01000044">
    <property type="protein sequence ID" value="KQK30013.1"/>
    <property type="molecule type" value="Genomic_DNA"/>
</dbReference>
<dbReference type="Proteomes" id="UP000051562">
    <property type="component" value="Unassembled WGS sequence"/>
</dbReference>
<name>A0A0Q3I5I9_9HYPH</name>
<reference evidence="2 3" key="1">
    <citation type="submission" date="2015-10" db="EMBL/GenBank/DDBJ databases">
        <title>Draft genome of Bosea thiooxidans.</title>
        <authorList>
            <person name="Wang X."/>
        </authorList>
    </citation>
    <scope>NUCLEOTIDE SEQUENCE [LARGE SCALE GENOMIC DNA]</scope>
    <source>
        <strain evidence="2 3">CGMCC 9174</strain>
    </source>
</reference>
<evidence type="ECO:0000256" key="1">
    <source>
        <dbReference type="SAM" id="Phobius"/>
    </source>
</evidence>
<feature type="transmembrane region" description="Helical" evidence="1">
    <location>
        <begin position="155"/>
        <end position="176"/>
    </location>
</feature>
<evidence type="ECO:0000313" key="2">
    <source>
        <dbReference type="EMBL" id="KQK30013.1"/>
    </source>
</evidence>
<protein>
    <submittedName>
        <fullName evidence="2">Uncharacterized protein</fullName>
    </submittedName>
</protein>
<keyword evidence="1" id="KW-0472">Membrane</keyword>
<dbReference type="Gene3D" id="1.25.40.10">
    <property type="entry name" value="Tetratricopeptide repeat domain"/>
    <property type="match status" value="1"/>
</dbReference>
<dbReference type="STRING" id="53254.SAMN05660750_03865"/>
<accession>A0A0Q3I5I9</accession>
<gene>
    <name evidence="2" type="ORF">ARD30_16330</name>
</gene>
<keyword evidence="1" id="KW-0812">Transmembrane</keyword>